<name>A0A165M149_9APHY</name>
<organism evidence="2 3">
    <name type="scientific">Daedalea quercina L-15889</name>
    <dbReference type="NCBI Taxonomy" id="1314783"/>
    <lineage>
        <taxon>Eukaryota</taxon>
        <taxon>Fungi</taxon>
        <taxon>Dikarya</taxon>
        <taxon>Basidiomycota</taxon>
        <taxon>Agaricomycotina</taxon>
        <taxon>Agaricomycetes</taxon>
        <taxon>Polyporales</taxon>
        <taxon>Fomitopsis</taxon>
    </lineage>
</organism>
<gene>
    <name evidence="2" type="ORF">DAEQUDRAFT_560372</name>
</gene>
<reference evidence="2 3" key="1">
    <citation type="journal article" date="2016" name="Mol. Biol. Evol.">
        <title>Comparative Genomics of Early-Diverging Mushroom-Forming Fungi Provides Insights into the Origins of Lignocellulose Decay Capabilities.</title>
        <authorList>
            <person name="Nagy L.G."/>
            <person name="Riley R."/>
            <person name="Tritt A."/>
            <person name="Adam C."/>
            <person name="Daum C."/>
            <person name="Floudas D."/>
            <person name="Sun H."/>
            <person name="Yadav J.S."/>
            <person name="Pangilinan J."/>
            <person name="Larsson K.H."/>
            <person name="Matsuura K."/>
            <person name="Barry K."/>
            <person name="Labutti K."/>
            <person name="Kuo R."/>
            <person name="Ohm R.A."/>
            <person name="Bhattacharya S.S."/>
            <person name="Shirouzu T."/>
            <person name="Yoshinaga Y."/>
            <person name="Martin F.M."/>
            <person name="Grigoriev I.V."/>
            <person name="Hibbett D.S."/>
        </authorList>
    </citation>
    <scope>NUCLEOTIDE SEQUENCE [LARGE SCALE GENOMIC DNA]</scope>
    <source>
        <strain evidence="2 3">L-15889</strain>
    </source>
</reference>
<feature type="region of interest" description="Disordered" evidence="1">
    <location>
        <begin position="32"/>
        <end position="64"/>
    </location>
</feature>
<feature type="region of interest" description="Disordered" evidence="1">
    <location>
        <begin position="86"/>
        <end position="154"/>
    </location>
</feature>
<keyword evidence="3" id="KW-1185">Reference proteome</keyword>
<feature type="compositionally biased region" description="Basic and acidic residues" evidence="1">
    <location>
        <begin position="48"/>
        <end position="64"/>
    </location>
</feature>
<feature type="region of interest" description="Disordered" evidence="1">
    <location>
        <begin position="169"/>
        <end position="196"/>
    </location>
</feature>
<dbReference type="Proteomes" id="UP000076727">
    <property type="component" value="Unassembled WGS sequence"/>
</dbReference>
<dbReference type="OrthoDB" id="2804139at2759"/>
<protein>
    <submittedName>
        <fullName evidence="2">Uncharacterized protein</fullName>
    </submittedName>
</protein>
<dbReference type="AlphaFoldDB" id="A0A165M149"/>
<dbReference type="EMBL" id="KV429112">
    <property type="protein sequence ID" value="KZT65109.1"/>
    <property type="molecule type" value="Genomic_DNA"/>
</dbReference>
<evidence type="ECO:0000313" key="3">
    <source>
        <dbReference type="Proteomes" id="UP000076727"/>
    </source>
</evidence>
<evidence type="ECO:0000256" key="1">
    <source>
        <dbReference type="SAM" id="MobiDB-lite"/>
    </source>
</evidence>
<proteinExistence type="predicted"/>
<evidence type="ECO:0000313" key="2">
    <source>
        <dbReference type="EMBL" id="KZT65109.1"/>
    </source>
</evidence>
<sequence length="196" mass="20945">MPPGPFYNWLCVAHSVCDVLSHAAHIRAAQLASAANPAGNPRNGLPREAIRRGDRGVEPVRDLDGRTFQGYGAQYVRTDFVREEPEIRSTSAGGPVVSTQPSPPVQTIDIPPAALKPHASTAPKFQVRKEVSSPLELQSPSKSPPPNVPTLNPSRQVLDTALARELSSVIGSTSEVPAHDVPIMTGTPEPAEVCRR</sequence>
<accession>A0A165M149</accession>